<dbReference type="RefSeq" id="WP_097158281.1">
    <property type="nucleotide sequence ID" value="NZ_JBEPMQ010000002.1"/>
</dbReference>
<reference evidence="1 2" key="1">
    <citation type="submission" date="2017-08" db="EMBL/GenBank/DDBJ databases">
        <authorList>
            <person name="de Groot N.N."/>
        </authorList>
    </citation>
    <scope>NUCLEOTIDE SEQUENCE [LARGE SCALE GENOMIC DNA]</scope>
    <source>
        <strain evidence="1 2">JC228</strain>
    </source>
</reference>
<dbReference type="InterPro" id="IPR017263">
    <property type="entry name" value="UCP037692"/>
</dbReference>
<evidence type="ECO:0000313" key="1">
    <source>
        <dbReference type="EMBL" id="SNX69990.1"/>
    </source>
</evidence>
<organism evidence="1 2">
    <name type="scientific">Bacillus oleivorans</name>
    <dbReference type="NCBI Taxonomy" id="1448271"/>
    <lineage>
        <taxon>Bacteria</taxon>
        <taxon>Bacillati</taxon>
        <taxon>Bacillota</taxon>
        <taxon>Bacilli</taxon>
        <taxon>Bacillales</taxon>
        <taxon>Bacillaceae</taxon>
        <taxon>Bacillus</taxon>
    </lineage>
</organism>
<dbReference type="EMBL" id="OAOP01000003">
    <property type="protein sequence ID" value="SNX69990.1"/>
    <property type="molecule type" value="Genomic_DNA"/>
</dbReference>
<keyword evidence="2" id="KW-1185">Reference proteome</keyword>
<dbReference type="OrthoDB" id="2736244at2"/>
<dbReference type="PIRSF" id="PIRSF037692">
    <property type="entry name" value="UCP037692"/>
    <property type="match status" value="1"/>
</dbReference>
<dbReference type="Pfam" id="PF17277">
    <property type="entry name" value="DUF5342"/>
    <property type="match status" value="1"/>
</dbReference>
<dbReference type="Proteomes" id="UP000219546">
    <property type="component" value="Unassembled WGS sequence"/>
</dbReference>
<proteinExistence type="predicted"/>
<evidence type="ECO:0000313" key="2">
    <source>
        <dbReference type="Proteomes" id="UP000219546"/>
    </source>
</evidence>
<protein>
    <submittedName>
        <fullName evidence="1">Uncharacterized protein</fullName>
    </submittedName>
</protein>
<accession>A0A285CQY6</accession>
<dbReference type="AlphaFoldDB" id="A0A285CQY6"/>
<name>A0A285CQY6_9BACI</name>
<gene>
    <name evidence="1" type="ORF">SAMN05877753_103373</name>
</gene>
<sequence>MISHFQCKPIHSSKLLGWSISFFYNGRLIVGTYRRDGQIEWDQNPPSPEELEIVSKAIHELMLFHVYDGS</sequence>